<evidence type="ECO:0000256" key="7">
    <source>
        <dbReference type="ARBA" id="ARBA00023239"/>
    </source>
</evidence>
<sequence length="295" mass="32880">MEIRRRPPNPPINVDILQYQIKHPEAAPRHILEEIVWHKEKEVAQRRELVPLVKLQSLVKDMAAPLDFVGALRQSQRQPALIAEVKKASPSKGIIRADFDPVAIAKAYEAGGANCLSVLTDEKFFQGSFENLQLVRSAVQLPLLCKEFIIYPYQIYLARSRGADAVLLIAAILSDKDLPYFLKIIQGLGMAALVEVHTLEEMDRVLALEGVQLIGVNNRNLQNFTVDLQTTEELFAQRREQLTQASITLVSESGIYELADLQRLQQAGARAVLVGESLVKQPDPQQAIAALYGEV</sequence>
<keyword evidence="6 8" id="KW-0057">Aromatic amino acid biosynthesis</keyword>
<comment type="pathway">
    <text evidence="2 8">Amino-acid biosynthesis; L-tryptophan biosynthesis; L-tryptophan from chorismate: step 4/5.</text>
</comment>
<dbReference type="InterPro" id="IPR011060">
    <property type="entry name" value="RibuloseP-bd_barrel"/>
</dbReference>
<keyword evidence="4 8" id="KW-0210">Decarboxylase</keyword>
<dbReference type="PANTHER" id="PTHR22854">
    <property type="entry name" value="TRYPTOPHAN BIOSYNTHESIS PROTEIN"/>
    <property type="match status" value="1"/>
</dbReference>
<evidence type="ECO:0000256" key="1">
    <source>
        <dbReference type="ARBA" id="ARBA00001633"/>
    </source>
</evidence>
<dbReference type="InterPro" id="IPR045186">
    <property type="entry name" value="Indole-3-glycerol_P_synth"/>
</dbReference>
<evidence type="ECO:0000313" key="10">
    <source>
        <dbReference type="EMBL" id="MBE9253198.1"/>
    </source>
</evidence>
<dbReference type="InterPro" id="IPR013785">
    <property type="entry name" value="Aldolase_TIM"/>
</dbReference>
<evidence type="ECO:0000259" key="9">
    <source>
        <dbReference type="Pfam" id="PF00218"/>
    </source>
</evidence>
<dbReference type="RefSeq" id="WP_194019111.1">
    <property type="nucleotide sequence ID" value="NZ_JADEVV010000009.1"/>
</dbReference>
<gene>
    <name evidence="8 10" type="primary">trpC</name>
    <name evidence="10" type="ORF">IQ217_04835</name>
</gene>
<dbReference type="PANTHER" id="PTHR22854:SF2">
    <property type="entry name" value="INDOLE-3-GLYCEROL-PHOSPHATE SYNTHASE"/>
    <property type="match status" value="1"/>
</dbReference>
<evidence type="ECO:0000256" key="5">
    <source>
        <dbReference type="ARBA" id="ARBA00022822"/>
    </source>
</evidence>
<protein>
    <recommendedName>
        <fullName evidence="8">Indole-3-glycerol phosphate synthase</fullName>
        <shortName evidence="8">IGPS</shortName>
        <ecNumber evidence="8">4.1.1.48</ecNumber>
    </recommendedName>
</protein>
<dbReference type="PROSITE" id="PS00614">
    <property type="entry name" value="IGPS"/>
    <property type="match status" value="1"/>
</dbReference>
<dbReference type="HAMAP" id="MF_00134_B">
    <property type="entry name" value="IGPS_B"/>
    <property type="match status" value="1"/>
</dbReference>
<dbReference type="CDD" id="cd00331">
    <property type="entry name" value="IGPS"/>
    <property type="match status" value="1"/>
</dbReference>
<evidence type="ECO:0000256" key="8">
    <source>
        <dbReference type="HAMAP-Rule" id="MF_00134"/>
    </source>
</evidence>
<evidence type="ECO:0000256" key="3">
    <source>
        <dbReference type="ARBA" id="ARBA00022605"/>
    </source>
</evidence>
<proteinExistence type="inferred from homology"/>
<reference evidence="10 11" key="1">
    <citation type="submission" date="2020-10" db="EMBL/GenBank/DDBJ databases">
        <authorList>
            <person name="Castelo-Branco R."/>
            <person name="Eusebio N."/>
            <person name="Adriana R."/>
            <person name="Vieira A."/>
            <person name="Brugerolle De Fraissinette N."/>
            <person name="Rezende De Castro R."/>
            <person name="Schneider M.P."/>
            <person name="Vasconcelos V."/>
            <person name="Leao P.N."/>
        </authorList>
    </citation>
    <scope>NUCLEOTIDE SEQUENCE [LARGE SCALE GENOMIC DNA]</scope>
    <source>
        <strain evidence="10 11">LEGE 00031</strain>
    </source>
</reference>
<dbReference type="Pfam" id="PF00218">
    <property type="entry name" value="IGPS"/>
    <property type="match status" value="1"/>
</dbReference>
<keyword evidence="3 8" id="KW-0028">Amino-acid biosynthesis</keyword>
<dbReference type="SUPFAM" id="SSF51366">
    <property type="entry name" value="Ribulose-phoshate binding barrel"/>
    <property type="match status" value="1"/>
</dbReference>
<dbReference type="EC" id="4.1.1.48" evidence="8"/>
<dbReference type="EMBL" id="JADEVV010000009">
    <property type="protein sequence ID" value="MBE9253198.1"/>
    <property type="molecule type" value="Genomic_DNA"/>
</dbReference>
<dbReference type="NCBIfam" id="NF001377">
    <property type="entry name" value="PRK00278.2-4"/>
    <property type="match status" value="1"/>
</dbReference>
<evidence type="ECO:0000256" key="4">
    <source>
        <dbReference type="ARBA" id="ARBA00022793"/>
    </source>
</evidence>
<accession>A0ABR9VP96</accession>
<comment type="caution">
    <text evidence="10">The sequence shown here is derived from an EMBL/GenBank/DDBJ whole genome shotgun (WGS) entry which is preliminary data.</text>
</comment>
<dbReference type="InterPro" id="IPR013798">
    <property type="entry name" value="Indole-3-glycerol_P_synth_dom"/>
</dbReference>
<comment type="catalytic activity">
    <reaction evidence="1 8">
        <text>1-(2-carboxyphenylamino)-1-deoxy-D-ribulose 5-phosphate + H(+) = (1S,2R)-1-C-(indol-3-yl)glycerol 3-phosphate + CO2 + H2O</text>
        <dbReference type="Rhea" id="RHEA:23476"/>
        <dbReference type="ChEBI" id="CHEBI:15377"/>
        <dbReference type="ChEBI" id="CHEBI:15378"/>
        <dbReference type="ChEBI" id="CHEBI:16526"/>
        <dbReference type="ChEBI" id="CHEBI:58613"/>
        <dbReference type="ChEBI" id="CHEBI:58866"/>
        <dbReference type="EC" id="4.1.1.48"/>
    </reaction>
</comment>
<dbReference type="GO" id="GO:0004425">
    <property type="term" value="F:indole-3-glycerol-phosphate synthase activity"/>
    <property type="evidence" value="ECO:0007669"/>
    <property type="project" value="UniProtKB-EC"/>
</dbReference>
<evidence type="ECO:0000256" key="2">
    <source>
        <dbReference type="ARBA" id="ARBA00004696"/>
    </source>
</evidence>
<comment type="similarity">
    <text evidence="8">Belongs to the TrpC family.</text>
</comment>
<keyword evidence="7 8" id="KW-0456">Lyase</keyword>
<keyword evidence="11" id="KW-1185">Reference proteome</keyword>
<dbReference type="InterPro" id="IPR001468">
    <property type="entry name" value="Indole-3-GlycerolPSynthase_CS"/>
</dbReference>
<name>A0ABR9VP96_9SYNC</name>
<feature type="domain" description="Indole-3-glycerol phosphate synthase" evidence="9">
    <location>
        <begin position="32"/>
        <end position="291"/>
    </location>
</feature>
<keyword evidence="5 8" id="KW-0822">Tryptophan biosynthesis</keyword>
<dbReference type="Gene3D" id="3.20.20.70">
    <property type="entry name" value="Aldolase class I"/>
    <property type="match status" value="1"/>
</dbReference>
<dbReference type="Proteomes" id="UP000658720">
    <property type="component" value="Unassembled WGS sequence"/>
</dbReference>
<evidence type="ECO:0000313" key="11">
    <source>
        <dbReference type="Proteomes" id="UP000658720"/>
    </source>
</evidence>
<evidence type="ECO:0000256" key="6">
    <source>
        <dbReference type="ARBA" id="ARBA00023141"/>
    </source>
</evidence>
<dbReference type="NCBIfam" id="NF001372">
    <property type="entry name" value="PRK00278.1-4"/>
    <property type="match status" value="1"/>
</dbReference>
<organism evidence="10 11">
    <name type="scientific">Synechocystis salina LEGE 00031</name>
    <dbReference type="NCBI Taxonomy" id="1828736"/>
    <lineage>
        <taxon>Bacteria</taxon>
        <taxon>Bacillati</taxon>
        <taxon>Cyanobacteriota</taxon>
        <taxon>Cyanophyceae</taxon>
        <taxon>Synechococcales</taxon>
        <taxon>Merismopediaceae</taxon>
        <taxon>Synechocystis</taxon>
    </lineage>
</organism>